<evidence type="ECO:0000256" key="5">
    <source>
        <dbReference type="PROSITE-ProRule" id="PRU10058"/>
    </source>
</evidence>
<dbReference type="PROSITE" id="PS00812">
    <property type="entry name" value="GLYCOSYL_HYDROL_F8"/>
    <property type="match status" value="1"/>
</dbReference>
<name>A0AB39UK77_9BIFI</name>
<protein>
    <recommendedName>
        <fullName evidence="6">Glucanase</fullName>
        <ecNumber evidence="6">3.2.1.-</ecNumber>
    </recommendedName>
</protein>
<keyword evidence="7" id="KW-0472">Membrane</keyword>
<evidence type="ECO:0000256" key="1">
    <source>
        <dbReference type="ARBA" id="ARBA00009209"/>
    </source>
</evidence>
<keyword evidence="6" id="KW-0119">Carbohydrate metabolism</keyword>
<evidence type="ECO:0000256" key="3">
    <source>
        <dbReference type="ARBA" id="ARBA00022801"/>
    </source>
</evidence>
<keyword evidence="2" id="KW-0732">Signal</keyword>
<dbReference type="InterPro" id="IPR002037">
    <property type="entry name" value="Glyco_hydro_8"/>
</dbReference>
<reference evidence="9" key="1">
    <citation type="submission" date="2023-07" db="EMBL/GenBank/DDBJ databases">
        <title>Bifidobacterium aquikefiriaerophilum sp. nov. and Bifidobacterium eccum sp. nov., isolated from water kefir.</title>
        <authorList>
            <person name="Breselge S."/>
            <person name="Bellassi P."/>
            <person name="Barcenilla C."/>
            <person name="Alvarez-Ordonez A."/>
            <person name="Morelli L."/>
            <person name="Cotter P.D."/>
        </authorList>
    </citation>
    <scope>NUCLEOTIDE SEQUENCE</scope>
    <source>
        <strain evidence="10">WK012_4_13</strain>
        <strain evidence="9">WK013_4_14</strain>
        <strain evidence="8">WK048_4_13</strain>
    </source>
</reference>
<dbReference type="InterPro" id="IPR008928">
    <property type="entry name" value="6-hairpin_glycosidase_sf"/>
</dbReference>
<accession>A0AB39UK77</accession>
<dbReference type="EMBL" id="CP129675">
    <property type="protein sequence ID" value="XDS45990.1"/>
    <property type="molecule type" value="Genomic_DNA"/>
</dbReference>
<evidence type="ECO:0000256" key="7">
    <source>
        <dbReference type="SAM" id="Phobius"/>
    </source>
</evidence>
<feature type="active site" description="Nucleophile" evidence="5">
    <location>
        <position position="139"/>
    </location>
</feature>
<evidence type="ECO:0000313" key="9">
    <source>
        <dbReference type="EMBL" id="XDS49228.1"/>
    </source>
</evidence>
<comment type="similarity">
    <text evidence="1 6">Belongs to the glycosyl hydrolase 8 (cellulase D) family.</text>
</comment>
<dbReference type="EMBL" id="CP129683">
    <property type="protein sequence ID" value="XDS50452.1"/>
    <property type="molecule type" value="Genomic_DNA"/>
</dbReference>
<sequence>MKQYGKRVWIVTVLVTMLYVVTMLLVRSGSPSASQRVMYEQWRSDYIMQESDHRAYVNTSNDRKNPIALSEGQGYGMYLTAAAGAKGWARQQDFDDLLNYYLQYRADAGNGSASETYLMKWRQHSKGGAWISEDSSATDGDLYIAYSLLQASKVWPGRSAYYLKIEGRLAADILTYEYNDTTHTLTVGDWATKQSKYYNLMRTSDVMPSFFAALYESTHDQRWLTVSDSMLDRLVDLSDEHKTGLVPDFAWVTASGATAVQANAIASQQDGDYSSNACRVPMMLALSDDSRARQVVAGLLKFFNGRSAVTAGYSLAGKQLNDYQLNSFTAPLAYAAKQDRRHRYDRLLNDWQKLLVEPLQADKYYDATLTVMAVMGKVD</sequence>
<dbReference type="InterPro" id="IPR019834">
    <property type="entry name" value="Glyco_hydro_8_CS"/>
</dbReference>
<keyword evidence="3 6" id="KW-0378">Hydrolase</keyword>
<evidence type="ECO:0000313" key="8">
    <source>
        <dbReference type="EMBL" id="XDS45990.1"/>
    </source>
</evidence>
<gene>
    <name evidence="10" type="ORF">QN062_08725</name>
    <name evidence="9" type="ORF">QN216_02915</name>
    <name evidence="8" type="ORF">QN217_07530</name>
</gene>
<evidence type="ECO:0000256" key="2">
    <source>
        <dbReference type="ARBA" id="ARBA00022729"/>
    </source>
</evidence>
<dbReference type="PRINTS" id="PR00735">
    <property type="entry name" value="GLHYDRLASE8"/>
</dbReference>
<dbReference type="EMBL" id="CP129682">
    <property type="protein sequence ID" value="XDS49228.1"/>
    <property type="molecule type" value="Genomic_DNA"/>
</dbReference>
<evidence type="ECO:0000256" key="6">
    <source>
        <dbReference type="RuleBase" id="RU361167"/>
    </source>
</evidence>
<dbReference type="EC" id="3.2.1.-" evidence="6"/>
<dbReference type="Pfam" id="PF01270">
    <property type="entry name" value="Glyco_hydro_8"/>
    <property type="match status" value="1"/>
</dbReference>
<dbReference type="GO" id="GO:0004553">
    <property type="term" value="F:hydrolase activity, hydrolyzing O-glycosyl compounds"/>
    <property type="evidence" value="ECO:0007669"/>
    <property type="project" value="InterPro"/>
</dbReference>
<evidence type="ECO:0000313" key="10">
    <source>
        <dbReference type="EMBL" id="XDS50452.1"/>
    </source>
</evidence>
<dbReference type="SUPFAM" id="SSF48208">
    <property type="entry name" value="Six-hairpin glycosidases"/>
    <property type="match status" value="1"/>
</dbReference>
<organism evidence="9">
    <name type="scientific">Bifidobacterium fermentum</name>
    <dbReference type="NCBI Taxonomy" id="3059035"/>
    <lineage>
        <taxon>Bacteria</taxon>
        <taxon>Bacillati</taxon>
        <taxon>Actinomycetota</taxon>
        <taxon>Actinomycetes</taxon>
        <taxon>Bifidobacteriales</taxon>
        <taxon>Bifidobacteriaceae</taxon>
        <taxon>Bifidobacterium</taxon>
    </lineage>
</organism>
<keyword evidence="7" id="KW-1133">Transmembrane helix</keyword>
<dbReference type="RefSeq" id="WP_369341416.1">
    <property type="nucleotide sequence ID" value="NZ_CP129675.1"/>
</dbReference>
<dbReference type="GO" id="GO:0000272">
    <property type="term" value="P:polysaccharide catabolic process"/>
    <property type="evidence" value="ECO:0007669"/>
    <property type="project" value="UniProtKB-KW"/>
</dbReference>
<dbReference type="InterPro" id="IPR012341">
    <property type="entry name" value="6hp_glycosidase-like_sf"/>
</dbReference>
<keyword evidence="6" id="KW-0624">Polysaccharide degradation</keyword>
<dbReference type="KEGG" id="bfk:QN062_08725"/>
<proteinExistence type="inferred from homology"/>
<keyword evidence="7" id="KW-0812">Transmembrane</keyword>
<evidence type="ECO:0000256" key="4">
    <source>
        <dbReference type="ARBA" id="ARBA00023295"/>
    </source>
</evidence>
<dbReference type="Gene3D" id="1.50.10.10">
    <property type="match status" value="1"/>
</dbReference>
<feature type="transmembrane region" description="Helical" evidence="7">
    <location>
        <begin position="7"/>
        <end position="26"/>
    </location>
</feature>
<keyword evidence="4 6" id="KW-0326">Glycosidase</keyword>
<dbReference type="AlphaFoldDB" id="A0AB39UK77"/>